<dbReference type="PANTHER" id="PTHR30624">
    <property type="entry name" value="UNCHARACTERIZED PROTEIN TLDD AND PMBA"/>
    <property type="match status" value="1"/>
</dbReference>
<dbReference type="AlphaFoldDB" id="A0A7J3ZL21"/>
<dbReference type="InterPro" id="IPR035068">
    <property type="entry name" value="TldD/PmbA_N"/>
</dbReference>
<dbReference type="PANTHER" id="PTHR30624:SF11">
    <property type="entry name" value="ZINC-DEPENDENT PROTEASE, TLDD_PMBA FAMILY"/>
    <property type="match status" value="1"/>
</dbReference>
<dbReference type="Pfam" id="PF19289">
    <property type="entry name" value="PmbA_TldD_3rd"/>
    <property type="match status" value="1"/>
</dbReference>
<keyword evidence="4" id="KW-0482">Metalloprotease</keyword>
<dbReference type="GO" id="GO:0008237">
    <property type="term" value="F:metallopeptidase activity"/>
    <property type="evidence" value="ECO:0007669"/>
    <property type="project" value="UniProtKB-KW"/>
</dbReference>
<protein>
    <submittedName>
        <fullName evidence="8">TldD/PmbA family protein</fullName>
    </submittedName>
</protein>
<dbReference type="Pfam" id="PF19290">
    <property type="entry name" value="PmbA_TldD_2nd"/>
    <property type="match status" value="1"/>
</dbReference>
<name>A0A7J3ZL21_9CREN</name>
<evidence type="ECO:0000259" key="6">
    <source>
        <dbReference type="Pfam" id="PF19289"/>
    </source>
</evidence>
<dbReference type="InterPro" id="IPR045569">
    <property type="entry name" value="Metalloprtase-TldD/E_C"/>
</dbReference>
<dbReference type="Gene3D" id="3.30.2290.10">
    <property type="entry name" value="PmbA/TldD superfamily"/>
    <property type="match status" value="1"/>
</dbReference>
<evidence type="ECO:0000256" key="1">
    <source>
        <dbReference type="ARBA" id="ARBA00005836"/>
    </source>
</evidence>
<reference evidence="8" key="1">
    <citation type="journal article" date="2020" name="mSystems">
        <title>Genome- and Community-Level Interaction Insights into Carbon Utilization and Element Cycling Functions of Hydrothermarchaeota in Hydrothermal Sediment.</title>
        <authorList>
            <person name="Zhou Z."/>
            <person name="Liu Y."/>
            <person name="Xu W."/>
            <person name="Pan J."/>
            <person name="Luo Z.H."/>
            <person name="Li M."/>
        </authorList>
    </citation>
    <scope>NUCLEOTIDE SEQUENCE [LARGE SCALE GENOMIC DNA]</scope>
    <source>
        <strain evidence="8">SpSt-1116</strain>
    </source>
</reference>
<dbReference type="GO" id="GO:0006508">
    <property type="term" value="P:proteolysis"/>
    <property type="evidence" value="ECO:0007669"/>
    <property type="project" value="UniProtKB-KW"/>
</dbReference>
<comment type="similarity">
    <text evidence="1">Belongs to the peptidase U62 family.</text>
</comment>
<feature type="domain" description="Metalloprotease TldD/E N-terminal" evidence="5">
    <location>
        <begin position="21"/>
        <end position="85"/>
    </location>
</feature>
<evidence type="ECO:0000259" key="7">
    <source>
        <dbReference type="Pfam" id="PF19290"/>
    </source>
</evidence>
<dbReference type="EMBL" id="DRZC01000069">
    <property type="protein sequence ID" value="HHQ80753.1"/>
    <property type="molecule type" value="Genomic_DNA"/>
</dbReference>
<sequence>MPEDVLEIAVEEALARGAEYAEARYHSITSQGLMLRNDRVIALGSEIERGIAVRVTANGSFGFASTTRTSSEDVVRAVETAIASARASSGYQKEKVRLSPERLGRATIVVHPKRSLQSLSVEDRVGLMRDLWKSLAGYSRKVKIPVLFQSLGEHVEEKLVVNSDGGKVHSVTPRLYYTYNLVLAGDFGHTLNRMYEFSAVGGAELLEEWSLEERLKSEVSSLENVIVNGRSPPRGRMDVVIGHEIVGLAVHESCGHPSEADRVLGREAAQGGMSFITRESLGRKIGSTLVSIVDDPTIPGSNGFYLYDDETVPARKRYLYRNGRIEGLLHNRWTGSVFGTGSNGSARSNSYRGEPLVRMANTYLEPGDHTFEELLEGVREGVYIKSYMEWNISDDRWSQRYVGLEAHYIKNGEITHPVKNPVLEVNTEELYTSIDALEKEVRFHAGTCGKGEPMQGVPVWFGGPNVRARGLRIGW</sequence>
<evidence type="ECO:0000256" key="3">
    <source>
        <dbReference type="ARBA" id="ARBA00022801"/>
    </source>
</evidence>
<dbReference type="PIRSF" id="PIRSF004919">
    <property type="entry name" value="TldD"/>
    <property type="match status" value="1"/>
</dbReference>
<keyword evidence="2" id="KW-0645">Protease</keyword>
<organism evidence="8">
    <name type="scientific">Fervidicoccus fontis</name>
    <dbReference type="NCBI Taxonomy" id="683846"/>
    <lineage>
        <taxon>Archaea</taxon>
        <taxon>Thermoproteota</taxon>
        <taxon>Thermoprotei</taxon>
        <taxon>Fervidicoccales</taxon>
        <taxon>Fervidicoccaceae</taxon>
        <taxon>Fervidicoccus</taxon>
    </lineage>
</organism>
<dbReference type="InterPro" id="IPR045570">
    <property type="entry name" value="Metalloprtase-TldD/E_cen_dom"/>
</dbReference>
<dbReference type="Pfam" id="PF01523">
    <property type="entry name" value="PmbA_TldD_1st"/>
    <property type="match status" value="1"/>
</dbReference>
<comment type="caution">
    <text evidence="8">The sequence shown here is derived from an EMBL/GenBank/DDBJ whole genome shotgun (WGS) entry which is preliminary data.</text>
</comment>
<proteinExistence type="inferred from homology"/>
<accession>A0A7J3ZL21</accession>
<feature type="domain" description="Metalloprotease TldD/E C-terminal" evidence="6">
    <location>
        <begin position="235"/>
        <end position="473"/>
    </location>
</feature>
<dbReference type="InterPro" id="IPR002510">
    <property type="entry name" value="Metalloprtase-TldD/E_N"/>
</dbReference>
<feature type="domain" description="Metalloprotease TldD/E central" evidence="7">
    <location>
        <begin position="116"/>
        <end position="206"/>
    </location>
</feature>
<evidence type="ECO:0000313" key="8">
    <source>
        <dbReference type="EMBL" id="HHQ80753.1"/>
    </source>
</evidence>
<evidence type="ECO:0000256" key="2">
    <source>
        <dbReference type="ARBA" id="ARBA00022670"/>
    </source>
</evidence>
<keyword evidence="3" id="KW-0378">Hydrolase</keyword>
<dbReference type="InterPro" id="IPR051463">
    <property type="entry name" value="Peptidase_U62_metallo"/>
</dbReference>
<dbReference type="InterPro" id="IPR025502">
    <property type="entry name" value="TldD"/>
</dbReference>
<dbReference type="SUPFAM" id="SSF111283">
    <property type="entry name" value="Putative modulator of DNA gyrase, PmbA/TldD"/>
    <property type="match status" value="1"/>
</dbReference>
<dbReference type="InterPro" id="IPR036059">
    <property type="entry name" value="TldD/PmbA_sf"/>
</dbReference>
<evidence type="ECO:0000259" key="5">
    <source>
        <dbReference type="Pfam" id="PF01523"/>
    </source>
</evidence>
<gene>
    <name evidence="8" type="ORF">ENM78_04825</name>
</gene>
<dbReference type="GO" id="GO:0005829">
    <property type="term" value="C:cytosol"/>
    <property type="evidence" value="ECO:0007669"/>
    <property type="project" value="TreeGrafter"/>
</dbReference>
<evidence type="ECO:0000256" key="4">
    <source>
        <dbReference type="ARBA" id="ARBA00023049"/>
    </source>
</evidence>